<dbReference type="EMBL" id="JBHSNA010000010">
    <property type="protein sequence ID" value="MFC5567069.1"/>
    <property type="molecule type" value="Genomic_DNA"/>
</dbReference>
<comment type="caution">
    <text evidence="2">The sequence shown here is derived from an EMBL/GenBank/DDBJ whole genome shotgun (WGS) entry which is preliminary data.</text>
</comment>
<gene>
    <name evidence="2" type="ORF">ACFPOC_11695</name>
</gene>
<dbReference type="Pfam" id="PF06568">
    <property type="entry name" value="YjiS-like"/>
    <property type="match status" value="1"/>
</dbReference>
<feature type="domain" description="YjiS-like" evidence="1">
    <location>
        <begin position="37"/>
        <end position="61"/>
    </location>
</feature>
<dbReference type="InterPro" id="IPR009506">
    <property type="entry name" value="YjiS-like"/>
</dbReference>
<evidence type="ECO:0000313" key="3">
    <source>
        <dbReference type="Proteomes" id="UP001596056"/>
    </source>
</evidence>
<evidence type="ECO:0000259" key="1">
    <source>
        <dbReference type="Pfam" id="PF06568"/>
    </source>
</evidence>
<dbReference type="RefSeq" id="WP_377110038.1">
    <property type="nucleotide sequence ID" value="NZ_JBHSNA010000010.1"/>
</dbReference>
<accession>A0ABW0SDM6</accession>
<organism evidence="2 3">
    <name type="scientific">Rubellimicrobium aerolatum</name>
    <dbReference type="NCBI Taxonomy" id="490979"/>
    <lineage>
        <taxon>Bacteria</taxon>
        <taxon>Pseudomonadati</taxon>
        <taxon>Pseudomonadota</taxon>
        <taxon>Alphaproteobacteria</taxon>
        <taxon>Rhodobacterales</taxon>
        <taxon>Roseobacteraceae</taxon>
        <taxon>Rubellimicrobium</taxon>
    </lineage>
</organism>
<protein>
    <submittedName>
        <fullName evidence="2">DUF1127 domain-containing protein</fullName>
    </submittedName>
</protein>
<proteinExistence type="predicted"/>
<sequence length="81" mass="9474">MSDVPVTSTAFLSPRRWRWPIWLAEATSRRAEHDAVRRSRERLAEYDDHLLADIGLSREQATGRAAVPTWATPDWWRTRTL</sequence>
<dbReference type="Proteomes" id="UP001596056">
    <property type="component" value="Unassembled WGS sequence"/>
</dbReference>
<reference evidence="3" key="1">
    <citation type="journal article" date="2019" name="Int. J. Syst. Evol. Microbiol.">
        <title>The Global Catalogue of Microorganisms (GCM) 10K type strain sequencing project: providing services to taxonomists for standard genome sequencing and annotation.</title>
        <authorList>
            <consortium name="The Broad Institute Genomics Platform"/>
            <consortium name="The Broad Institute Genome Sequencing Center for Infectious Disease"/>
            <person name="Wu L."/>
            <person name="Ma J."/>
        </authorList>
    </citation>
    <scope>NUCLEOTIDE SEQUENCE [LARGE SCALE GENOMIC DNA]</scope>
    <source>
        <strain evidence="3">KACC 11588</strain>
    </source>
</reference>
<name>A0ABW0SDM6_9RHOB</name>
<keyword evidence="3" id="KW-1185">Reference proteome</keyword>
<evidence type="ECO:0000313" key="2">
    <source>
        <dbReference type="EMBL" id="MFC5567069.1"/>
    </source>
</evidence>